<keyword evidence="2" id="KW-1185">Reference proteome</keyword>
<dbReference type="EMBL" id="FN430322">
    <property type="protein sequence ID" value="CAZ84148.1"/>
    <property type="molecule type" value="Genomic_DNA"/>
</dbReference>
<accession>D5GI05</accession>
<reference evidence="1 2" key="1">
    <citation type="journal article" date="2010" name="Nature">
        <title>Perigord black truffle genome uncovers evolutionary origins and mechanisms of symbiosis.</title>
        <authorList>
            <person name="Martin F."/>
            <person name="Kohler A."/>
            <person name="Murat C."/>
            <person name="Balestrini R."/>
            <person name="Coutinho P.M."/>
            <person name="Jaillon O."/>
            <person name="Montanini B."/>
            <person name="Morin E."/>
            <person name="Noel B."/>
            <person name="Percudani R."/>
            <person name="Porcel B."/>
            <person name="Rubini A."/>
            <person name="Amicucci A."/>
            <person name="Amselem J."/>
            <person name="Anthouard V."/>
            <person name="Arcioni S."/>
            <person name="Artiguenave F."/>
            <person name="Aury J.M."/>
            <person name="Ballario P."/>
            <person name="Bolchi A."/>
            <person name="Brenna A."/>
            <person name="Brun A."/>
            <person name="Buee M."/>
            <person name="Cantarel B."/>
            <person name="Chevalier G."/>
            <person name="Couloux A."/>
            <person name="Da Silva C."/>
            <person name="Denoeud F."/>
            <person name="Duplessis S."/>
            <person name="Ghignone S."/>
            <person name="Hilselberger B."/>
            <person name="Iotti M."/>
            <person name="Marcais B."/>
            <person name="Mello A."/>
            <person name="Miranda M."/>
            <person name="Pacioni G."/>
            <person name="Quesneville H."/>
            <person name="Riccioni C."/>
            <person name="Ruotolo R."/>
            <person name="Splivallo R."/>
            <person name="Stocchi V."/>
            <person name="Tisserant E."/>
            <person name="Viscomi A.R."/>
            <person name="Zambonelli A."/>
            <person name="Zampieri E."/>
            <person name="Henrissat B."/>
            <person name="Lebrun M.H."/>
            <person name="Paolocci F."/>
            <person name="Bonfante P."/>
            <person name="Ottonello S."/>
            <person name="Wincker P."/>
        </authorList>
    </citation>
    <scope>NUCLEOTIDE SEQUENCE [LARGE SCALE GENOMIC DNA]</scope>
    <source>
        <strain evidence="1 2">Mel28</strain>
    </source>
</reference>
<name>D5GI05_TUBMM</name>
<dbReference type="GeneID" id="9184233"/>
<dbReference type="AlphaFoldDB" id="D5GI05"/>
<dbReference type="HOGENOM" id="CLU_2225120_0_0_1"/>
<evidence type="ECO:0000313" key="1">
    <source>
        <dbReference type="EMBL" id="CAZ84148.1"/>
    </source>
</evidence>
<sequence length="106" mass="11992">MANSQYGSMIPNSHIALKFSSGQESPQPHQPSQVLYCMIQVQYKYKYSAGTDQPRPKERKEIPVNPLLPSSPLYQKLRKVLVTTVLHSTAHYSCAEKEGRTKARSE</sequence>
<proteinExistence type="predicted"/>
<protein>
    <submittedName>
        <fullName evidence="1">(Perigord truffle) hypothetical protein</fullName>
    </submittedName>
</protein>
<dbReference type="InParanoid" id="D5GI05"/>
<dbReference type="RefSeq" id="XP_002839957.1">
    <property type="nucleotide sequence ID" value="XM_002839911.1"/>
</dbReference>
<gene>
    <name evidence="1" type="ORF">GSTUM_00008217001</name>
</gene>
<evidence type="ECO:0000313" key="2">
    <source>
        <dbReference type="Proteomes" id="UP000006911"/>
    </source>
</evidence>
<dbReference type="Proteomes" id="UP000006911">
    <property type="component" value="Unassembled WGS sequence"/>
</dbReference>
<organism evidence="1 2">
    <name type="scientific">Tuber melanosporum (strain Mel28)</name>
    <name type="common">Perigord black truffle</name>
    <dbReference type="NCBI Taxonomy" id="656061"/>
    <lineage>
        <taxon>Eukaryota</taxon>
        <taxon>Fungi</taxon>
        <taxon>Dikarya</taxon>
        <taxon>Ascomycota</taxon>
        <taxon>Pezizomycotina</taxon>
        <taxon>Pezizomycetes</taxon>
        <taxon>Pezizales</taxon>
        <taxon>Tuberaceae</taxon>
        <taxon>Tuber</taxon>
    </lineage>
</organism>
<dbReference type="KEGG" id="tml:GSTUM_00008217001"/>